<reference evidence="3 4" key="1">
    <citation type="journal article" date="2018" name="PLoS Pathog.">
        <title>Evolution of structural diversity of trichothecenes, a family of toxins produced by plant pathogenic and entomopathogenic fungi.</title>
        <authorList>
            <person name="Proctor R.H."/>
            <person name="McCormick S.P."/>
            <person name="Kim H.S."/>
            <person name="Cardoza R.E."/>
            <person name="Stanley A.M."/>
            <person name="Lindo L."/>
            <person name="Kelly A."/>
            <person name="Brown D.W."/>
            <person name="Lee T."/>
            <person name="Vaughan M.M."/>
            <person name="Alexander N.J."/>
            <person name="Busman M."/>
            <person name="Gutierrez S."/>
        </authorList>
    </citation>
    <scope>NUCLEOTIDE SEQUENCE [LARGE SCALE GENOMIC DNA]</scope>
    <source>
        <strain evidence="3 4">IBT 40837</strain>
    </source>
</reference>
<feature type="compositionally biased region" description="Low complexity" evidence="1">
    <location>
        <begin position="53"/>
        <end position="68"/>
    </location>
</feature>
<evidence type="ECO:0000256" key="1">
    <source>
        <dbReference type="SAM" id="MobiDB-lite"/>
    </source>
</evidence>
<dbReference type="AlphaFoldDB" id="A0A395NEM5"/>
<dbReference type="Proteomes" id="UP000266272">
    <property type="component" value="Unassembled WGS sequence"/>
</dbReference>
<name>A0A395NEM5_TRIAR</name>
<keyword evidence="2" id="KW-0812">Transmembrane</keyword>
<protein>
    <submittedName>
        <fullName evidence="3">Uncharacterized protein</fullName>
    </submittedName>
</protein>
<feature type="compositionally biased region" description="Low complexity" evidence="1">
    <location>
        <begin position="282"/>
        <end position="292"/>
    </location>
</feature>
<dbReference type="EMBL" id="PXOA01000521">
    <property type="protein sequence ID" value="RFU74572.1"/>
    <property type="molecule type" value="Genomic_DNA"/>
</dbReference>
<dbReference type="STRING" id="490622.A0A395NEM5"/>
<feature type="compositionally biased region" description="Polar residues" evidence="1">
    <location>
        <begin position="75"/>
        <end position="92"/>
    </location>
</feature>
<feature type="compositionally biased region" description="Low complexity" evidence="1">
    <location>
        <begin position="19"/>
        <end position="37"/>
    </location>
</feature>
<proteinExistence type="predicted"/>
<keyword evidence="4" id="KW-1185">Reference proteome</keyword>
<sequence>MAGLVTGGVPTSTGLSILPSNGVVPPNGGNPDNDPGANGPGGAGGSPVGSGGSSSINSNPSTSPTPTSQGDILPNPSSTGSATELPSPSVISFNDKANFGTDPNNTGRVFLSSQQSKLFSWEHDSATTPTEIFWYARNATGEPFDVSQATAVAHAKFGDKMPSSGFLSRMLPLTYTTWQYLSSVSNNGEGEEDDDDDANNGALSEFYIRKALAYGFPSKQRGFSQSGVFTVAEPGTIDAKAFGQEATDNDQDKQGGEQITAGGTPGNPTLPTSGPSGGNGNGNDISGSISSSGGHSGLSTGAIAGIAVACSVVGLALIGALVWFLLRRRRRRHFDEGYKATGQTTSSFIAAKEVQPSVAESPIVSPFSDDGEIRAIGSAMAAPHPLETAATATSTTVLAPALDDRADRPDSSASGNRSRGIAHLVEEGMTEADILRLEEEERHLDAEIERAARRTST</sequence>
<feature type="compositionally biased region" description="Gly residues" evidence="1">
    <location>
        <begin position="38"/>
        <end position="52"/>
    </location>
</feature>
<evidence type="ECO:0000256" key="2">
    <source>
        <dbReference type="SAM" id="Phobius"/>
    </source>
</evidence>
<dbReference type="OrthoDB" id="5240751at2759"/>
<feature type="region of interest" description="Disordered" evidence="1">
    <location>
        <begin position="1"/>
        <end position="108"/>
    </location>
</feature>
<accession>A0A395NEM5</accession>
<evidence type="ECO:0000313" key="4">
    <source>
        <dbReference type="Proteomes" id="UP000266272"/>
    </source>
</evidence>
<keyword evidence="2" id="KW-0472">Membrane</keyword>
<organism evidence="3 4">
    <name type="scientific">Trichoderma arundinaceum</name>
    <dbReference type="NCBI Taxonomy" id="490622"/>
    <lineage>
        <taxon>Eukaryota</taxon>
        <taxon>Fungi</taxon>
        <taxon>Dikarya</taxon>
        <taxon>Ascomycota</taxon>
        <taxon>Pezizomycotina</taxon>
        <taxon>Sordariomycetes</taxon>
        <taxon>Hypocreomycetidae</taxon>
        <taxon>Hypocreales</taxon>
        <taxon>Hypocreaceae</taxon>
        <taxon>Trichoderma</taxon>
    </lineage>
</organism>
<keyword evidence="2" id="KW-1133">Transmembrane helix</keyword>
<gene>
    <name evidence="3" type="ORF">TARUN_7677</name>
</gene>
<feature type="transmembrane region" description="Helical" evidence="2">
    <location>
        <begin position="302"/>
        <end position="326"/>
    </location>
</feature>
<feature type="region of interest" description="Disordered" evidence="1">
    <location>
        <begin position="402"/>
        <end position="425"/>
    </location>
</feature>
<comment type="caution">
    <text evidence="3">The sequence shown here is derived from an EMBL/GenBank/DDBJ whole genome shotgun (WGS) entry which is preliminary data.</text>
</comment>
<feature type="region of interest" description="Disordered" evidence="1">
    <location>
        <begin position="244"/>
        <end position="292"/>
    </location>
</feature>
<evidence type="ECO:0000313" key="3">
    <source>
        <dbReference type="EMBL" id="RFU74572.1"/>
    </source>
</evidence>